<dbReference type="Proteomes" id="UP000069620">
    <property type="component" value="Unassembled WGS sequence"/>
</dbReference>
<evidence type="ECO:0008006" key="3">
    <source>
        <dbReference type="Google" id="ProtNLM"/>
    </source>
</evidence>
<protein>
    <recommendedName>
        <fullName evidence="3">Cullin, a subunit of E3 ubiquitin ligase</fullName>
    </recommendedName>
</protein>
<evidence type="ECO:0000313" key="2">
    <source>
        <dbReference type="Proteomes" id="UP000069620"/>
    </source>
</evidence>
<name>A0A100VUF0_9MYCO</name>
<sequence length="289" mass="32578">MGTIFVGSEAVARGELTRGRLRAAYRSIFPDIYQPRIADPSLYASTVGAWLWSGQRAVITGRAAAALHGAEYVDEDSPVELIWRNNRPPHGIVTHNDRLADDEVAAINGVAVTTIARTALDLGRYLPRGAAVAHLDALARATGVASEHVQPLIERYRGARGVRRAREALDLMDAGAQSPKETWLRLLVIDAGYPRPRTQIPVLEPDGFPFAYLDMGWEDMMIGLEYDGEQHQADRSRYVWDAKRIRKVRRQGWLHIRVIKEDRPRDILDRVREAWNRREREAMVAKMAA</sequence>
<proteinExistence type="predicted"/>
<organism evidence="1 2">
    <name type="scientific">Mycolicibacterium brisbanense</name>
    <dbReference type="NCBI Taxonomy" id="146020"/>
    <lineage>
        <taxon>Bacteria</taxon>
        <taxon>Bacillati</taxon>
        <taxon>Actinomycetota</taxon>
        <taxon>Actinomycetes</taxon>
        <taxon>Mycobacteriales</taxon>
        <taxon>Mycobacteriaceae</taxon>
        <taxon>Mycolicibacterium</taxon>
    </lineage>
</organism>
<comment type="caution">
    <text evidence="1">The sequence shown here is derived from an EMBL/GenBank/DDBJ whole genome shotgun (WGS) entry which is preliminary data.</text>
</comment>
<dbReference type="RefSeq" id="WP_062827326.1">
    <property type="nucleotide sequence ID" value="NZ_BCSX01000004.1"/>
</dbReference>
<accession>A0A100VUF0</accession>
<evidence type="ECO:0000313" key="1">
    <source>
        <dbReference type="EMBL" id="GAS86185.1"/>
    </source>
</evidence>
<reference evidence="2" key="2">
    <citation type="submission" date="2016-02" db="EMBL/GenBank/DDBJ databases">
        <title>Draft genome sequence of five rapidly growing Mycobacterium species.</title>
        <authorList>
            <person name="Katahira K."/>
            <person name="Gotou Y."/>
            <person name="Iida K."/>
            <person name="Ogura Y."/>
            <person name="Hayashi T."/>
        </authorList>
    </citation>
    <scope>NUCLEOTIDE SEQUENCE [LARGE SCALE GENOMIC DNA]</scope>
    <source>
        <strain evidence="2">JCM15654</strain>
    </source>
</reference>
<keyword evidence="2" id="KW-1185">Reference proteome</keyword>
<dbReference type="STRING" id="146020.RMCB_0281"/>
<reference evidence="2" key="1">
    <citation type="journal article" date="2016" name="Genome Announc.">
        <title>Draft Genome Sequences of Five Rapidly Growing Mycobacterium Species, M. thermoresistibile, M. fortuitum subsp. acetamidolyticum, M. canariasense, M. brisbanense, and M. novocastrense.</title>
        <authorList>
            <person name="Katahira K."/>
            <person name="Ogura Y."/>
            <person name="Gotoh Y."/>
            <person name="Hayashi T."/>
        </authorList>
    </citation>
    <scope>NUCLEOTIDE SEQUENCE [LARGE SCALE GENOMIC DNA]</scope>
    <source>
        <strain evidence="2">JCM15654</strain>
    </source>
</reference>
<dbReference type="EMBL" id="BCSX01000004">
    <property type="protein sequence ID" value="GAS86185.1"/>
    <property type="molecule type" value="Genomic_DNA"/>
</dbReference>
<dbReference type="AlphaFoldDB" id="A0A100VUF0"/>
<gene>
    <name evidence="1" type="ORF">RMCB_0281</name>
</gene>